<gene>
    <name evidence="2" type="ORF">GGE40_004746</name>
</gene>
<dbReference type="EMBL" id="JACIHP010000007">
    <property type="protein sequence ID" value="MBB4492895.1"/>
    <property type="molecule type" value="Genomic_DNA"/>
</dbReference>
<reference evidence="2 3" key="1">
    <citation type="submission" date="2020-08" db="EMBL/GenBank/DDBJ databases">
        <title>Genomic Encyclopedia of Type Strains, Phase IV (KMG-V): Genome sequencing to study the core and pangenomes of soil and plant-associated prokaryotes.</title>
        <authorList>
            <person name="Whitman W."/>
        </authorList>
    </citation>
    <scope>NUCLEOTIDE SEQUENCE [LARGE SCALE GENOMIC DNA]</scope>
    <source>
        <strain evidence="2 3">SEMIA 461</strain>
    </source>
</reference>
<dbReference type="Gene3D" id="3.40.50.150">
    <property type="entry name" value="Vaccinia Virus protein VP39"/>
    <property type="match status" value="1"/>
</dbReference>
<dbReference type="Proteomes" id="UP000534590">
    <property type="component" value="Unassembled WGS sequence"/>
</dbReference>
<feature type="domain" description="Methyltransferase type 11" evidence="1">
    <location>
        <begin position="51"/>
        <end position="131"/>
    </location>
</feature>
<comment type="caution">
    <text evidence="2">The sequence shown here is derived from an EMBL/GenBank/DDBJ whole genome shotgun (WGS) entry which is preliminary data.</text>
</comment>
<accession>A0ABR6JD73</accession>
<proteinExistence type="predicted"/>
<protein>
    <submittedName>
        <fullName evidence="2">Ubiquinone/menaquinone biosynthesis C-methylase UbiE</fullName>
    </submittedName>
</protein>
<name>A0ABR6JD73_AGRRD</name>
<evidence type="ECO:0000259" key="1">
    <source>
        <dbReference type="Pfam" id="PF08241"/>
    </source>
</evidence>
<evidence type="ECO:0000313" key="2">
    <source>
        <dbReference type="EMBL" id="MBB4492895.1"/>
    </source>
</evidence>
<evidence type="ECO:0000313" key="3">
    <source>
        <dbReference type="Proteomes" id="UP000534590"/>
    </source>
</evidence>
<dbReference type="InterPro" id="IPR029063">
    <property type="entry name" value="SAM-dependent_MTases_sf"/>
</dbReference>
<keyword evidence="3" id="KW-1185">Reference proteome</keyword>
<dbReference type="SUPFAM" id="SSF53335">
    <property type="entry name" value="S-adenosyl-L-methionine-dependent methyltransferases"/>
    <property type="match status" value="1"/>
</dbReference>
<dbReference type="RefSeq" id="WP_162692468.1">
    <property type="nucleotide sequence ID" value="NZ_JACIGN010000011.1"/>
</dbReference>
<organism evidence="2 3">
    <name type="scientific">Agrobacterium radiobacter</name>
    <dbReference type="NCBI Taxonomy" id="362"/>
    <lineage>
        <taxon>Bacteria</taxon>
        <taxon>Pseudomonadati</taxon>
        <taxon>Pseudomonadota</taxon>
        <taxon>Alphaproteobacteria</taxon>
        <taxon>Hyphomicrobiales</taxon>
        <taxon>Rhizobiaceae</taxon>
        <taxon>Rhizobium/Agrobacterium group</taxon>
        <taxon>Agrobacterium</taxon>
        <taxon>Agrobacterium tumefaciens complex</taxon>
    </lineage>
</organism>
<dbReference type="Pfam" id="PF08241">
    <property type="entry name" value="Methyltransf_11"/>
    <property type="match status" value="1"/>
</dbReference>
<keyword evidence="2" id="KW-0830">Ubiquinone</keyword>
<dbReference type="CDD" id="cd02440">
    <property type="entry name" value="AdoMet_MTases"/>
    <property type="match status" value="1"/>
</dbReference>
<sequence length="368" mass="40803">MDYDYFDADYFQNGHTKGTVYNNYLEVARSAEIYKEISRLIHTVFKPRRALEIGCATGVIVKQLNELGTEAHGIDVSSWAVENREHDNVLLAGAENLPFPDGYFDFIYSVHALEHIPQNLKIAAFSELKRVSGQAIHFHMMPIVGEGPYSGERETVRSRLRKDPTHSLLEDLVWWRKQFEEIGFGTVNASLSFAHETGAVDLGVSQVLCANHNLNCDFFDRIRNWNAGVINELRSKYQSARSGAFVPAGSPWNDVTLKASSEWSDVVFEPANLSINSASVVTARVSIFGGEGSALRFCFVTEDGAEADLWREFPSGTSVFTFNLSDFFPRIGSIARSPVKRIHFGGVAASDASVALSISENGRSLFST</sequence>
<dbReference type="InterPro" id="IPR013216">
    <property type="entry name" value="Methyltransf_11"/>
</dbReference>